<reference evidence="1 2" key="1">
    <citation type="submission" date="2019-02" db="EMBL/GenBank/DDBJ databases">
        <title>Deep-cultivation of Planctomycetes and their phenomic and genomic characterization uncovers novel biology.</title>
        <authorList>
            <person name="Wiegand S."/>
            <person name="Jogler M."/>
            <person name="Boedeker C."/>
            <person name="Pinto D."/>
            <person name="Vollmers J."/>
            <person name="Rivas-Marin E."/>
            <person name="Kohn T."/>
            <person name="Peeters S.H."/>
            <person name="Heuer A."/>
            <person name="Rast P."/>
            <person name="Oberbeckmann S."/>
            <person name="Bunk B."/>
            <person name="Jeske O."/>
            <person name="Meyerdierks A."/>
            <person name="Storesund J.E."/>
            <person name="Kallscheuer N."/>
            <person name="Luecker S."/>
            <person name="Lage O.M."/>
            <person name="Pohl T."/>
            <person name="Merkel B.J."/>
            <person name="Hornburger P."/>
            <person name="Mueller R.-W."/>
            <person name="Bruemmer F."/>
            <person name="Labrenz M."/>
            <person name="Spormann A.M."/>
            <person name="Op den Camp H."/>
            <person name="Overmann J."/>
            <person name="Amann R."/>
            <person name="Jetten M.S.M."/>
            <person name="Mascher T."/>
            <person name="Medema M.H."/>
            <person name="Devos D.P."/>
            <person name="Kaster A.-K."/>
            <person name="Ovreas L."/>
            <person name="Rohde M."/>
            <person name="Galperin M.Y."/>
            <person name="Jogler C."/>
        </authorList>
    </citation>
    <scope>NUCLEOTIDE SEQUENCE [LARGE SCALE GENOMIC DNA]</scope>
    <source>
        <strain evidence="1 2">HG66A1</strain>
    </source>
</reference>
<organism evidence="1 2">
    <name type="scientific">Gimesia chilikensis</name>
    <dbReference type="NCBI Taxonomy" id="2605989"/>
    <lineage>
        <taxon>Bacteria</taxon>
        <taxon>Pseudomonadati</taxon>
        <taxon>Planctomycetota</taxon>
        <taxon>Planctomycetia</taxon>
        <taxon>Planctomycetales</taxon>
        <taxon>Planctomycetaceae</taxon>
        <taxon>Gimesia</taxon>
    </lineage>
</organism>
<dbReference type="Proteomes" id="UP000320421">
    <property type="component" value="Chromosome"/>
</dbReference>
<dbReference type="OrthoDB" id="240750at2"/>
<dbReference type="InterPro" id="IPR029063">
    <property type="entry name" value="SAM-dependent_MTases_sf"/>
</dbReference>
<dbReference type="Pfam" id="PF13578">
    <property type="entry name" value="Methyltransf_24"/>
    <property type="match status" value="1"/>
</dbReference>
<name>A0A517PWC0_9PLAN</name>
<protein>
    <recommendedName>
        <fullName evidence="3">Class I SAM-dependent methyltransferase</fullName>
    </recommendedName>
</protein>
<dbReference type="AlphaFoldDB" id="A0A517PWC0"/>
<keyword evidence="2" id="KW-1185">Reference proteome</keyword>
<evidence type="ECO:0000313" key="2">
    <source>
        <dbReference type="Proteomes" id="UP000320421"/>
    </source>
</evidence>
<dbReference type="SUPFAM" id="SSF53335">
    <property type="entry name" value="S-adenosyl-L-methionine-dependent methyltransferases"/>
    <property type="match status" value="1"/>
</dbReference>
<sequence length="197" mass="22284">MTDEEIQMEISKTVKAVSNIPGWLWPREVGALFRQIRLSKLHAEIGTFCGKSLYVAAAAMNGGKIIAIDPLSTNQFSVQSELVPDAEWNREVLNSTIHAIHRNFDTKVEWWEMTSISAIRKAQQNEFTFDSCFIDGSHNRAECEADIVGWLSLVNPGGRILGHDYFPNNMGVITAVNTVFKENFSLLPETRIWVHYK</sequence>
<dbReference type="RefSeq" id="WP_145191397.1">
    <property type="nucleotide sequence ID" value="NZ_CP036266.1"/>
</dbReference>
<evidence type="ECO:0000313" key="1">
    <source>
        <dbReference type="EMBL" id="QDT23667.1"/>
    </source>
</evidence>
<evidence type="ECO:0008006" key="3">
    <source>
        <dbReference type="Google" id="ProtNLM"/>
    </source>
</evidence>
<dbReference type="EMBL" id="CP036266">
    <property type="protein sequence ID" value="QDT23667.1"/>
    <property type="molecule type" value="Genomic_DNA"/>
</dbReference>
<accession>A0A517PWC0</accession>
<gene>
    <name evidence="1" type="ORF">HG66A1_54890</name>
</gene>
<proteinExistence type="predicted"/>
<dbReference type="Gene3D" id="3.40.50.150">
    <property type="entry name" value="Vaccinia Virus protein VP39"/>
    <property type="match status" value="1"/>
</dbReference>